<feature type="compositionally biased region" description="Basic and acidic residues" evidence="1">
    <location>
        <begin position="36"/>
        <end position="45"/>
    </location>
</feature>
<accession>A0AA97L9R9</accession>
<evidence type="ECO:0000256" key="2">
    <source>
        <dbReference type="SAM" id="Phobius"/>
    </source>
</evidence>
<protein>
    <submittedName>
        <fullName evidence="4">Uncharacterized protein LOC129338251</fullName>
    </submittedName>
</protein>
<feature type="compositionally biased region" description="Polar residues" evidence="1">
    <location>
        <begin position="70"/>
        <end position="82"/>
    </location>
</feature>
<keyword evidence="2" id="KW-1133">Transmembrane helix</keyword>
<dbReference type="GeneID" id="129338251"/>
<organism evidence="3 4">
    <name type="scientific">Eublepharis macularius</name>
    <name type="common">Leopard gecko</name>
    <name type="synonym">Cyrtodactylus macularius</name>
    <dbReference type="NCBI Taxonomy" id="481883"/>
    <lineage>
        <taxon>Eukaryota</taxon>
        <taxon>Metazoa</taxon>
        <taxon>Chordata</taxon>
        <taxon>Craniata</taxon>
        <taxon>Vertebrata</taxon>
        <taxon>Euteleostomi</taxon>
        <taxon>Lepidosauria</taxon>
        <taxon>Squamata</taxon>
        <taxon>Bifurcata</taxon>
        <taxon>Gekkota</taxon>
        <taxon>Eublepharidae</taxon>
        <taxon>Eublepharinae</taxon>
        <taxon>Eublepharis</taxon>
    </lineage>
</organism>
<keyword evidence="2" id="KW-0472">Membrane</keyword>
<dbReference type="Proteomes" id="UP001190640">
    <property type="component" value="Chromosome 12"/>
</dbReference>
<feature type="region of interest" description="Disordered" evidence="1">
    <location>
        <begin position="36"/>
        <end position="128"/>
    </location>
</feature>
<feature type="compositionally biased region" description="Pro residues" evidence="1">
    <location>
        <begin position="112"/>
        <end position="128"/>
    </location>
</feature>
<evidence type="ECO:0000313" key="4">
    <source>
        <dbReference type="RefSeq" id="XP_054848300.1"/>
    </source>
</evidence>
<dbReference type="KEGG" id="emc:129338251"/>
<dbReference type="RefSeq" id="XP_054848300.1">
    <property type="nucleotide sequence ID" value="XM_054992325.1"/>
</dbReference>
<keyword evidence="2" id="KW-0812">Transmembrane</keyword>
<evidence type="ECO:0000256" key="1">
    <source>
        <dbReference type="SAM" id="MobiDB-lite"/>
    </source>
</evidence>
<proteinExistence type="predicted"/>
<keyword evidence="3" id="KW-1185">Reference proteome</keyword>
<evidence type="ECO:0000313" key="3">
    <source>
        <dbReference type="Proteomes" id="UP001190640"/>
    </source>
</evidence>
<feature type="compositionally biased region" description="Low complexity" evidence="1">
    <location>
        <begin position="87"/>
        <end position="111"/>
    </location>
</feature>
<gene>
    <name evidence="4" type="primary">LOC129338251</name>
</gene>
<name>A0AA97L9R9_EUBMA</name>
<dbReference type="AlphaFoldDB" id="A0AA97L9R9"/>
<feature type="transmembrane region" description="Helical" evidence="2">
    <location>
        <begin position="12"/>
        <end position="32"/>
    </location>
</feature>
<feature type="compositionally biased region" description="Low complexity" evidence="1">
    <location>
        <begin position="49"/>
        <end position="61"/>
    </location>
</feature>
<sequence length="128" mass="13660">MLCAFLAGSNVAAGVLVTLVILLGAGAAVWYYRQKKGEGESKAEEDGGTESSKSSESSQDSEWSEDTDTPSTPAGKTPNPTKTDILYENIPNIPPYENIPNPSYTWSQPSSQDPPPIPSPPHIWSPPS</sequence>
<reference evidence="4" key="1">
    <citation type="submission" date="2025-08" db="UniProtKB">
        <authorList>
            <consortium name="RefSeq"/>
        </authorList>
    </citation>
    <scope>IDENTIFICATION</scope>
    <source>
        <tissue evidence="4">Blood</tissue>
    </source>
</reference>